<organism evidence="1 2">
    <name type="scientific">Vairimorpha necatrix</name>
    <dbReference type="NCBI Taxonomy" id="6039"/>
    <lineage>
        <taxon>Eukaryota</taxon>
        <taxon>Fungi</taxon>
        <taxon>Fungi incertae sedis</taxon>
        <taxon>Microsporidia</taxon>
        <taxon>Nosematidae</taxon>
        <taxon>Vairimorpha</taxon>
    </lineage>
</organism>
<name>A0AAX4JDT5_9MICR</name>
<dbReference type="KEGG" id="vnx:VNE69_07170"/>
<dbReference type="AlphaFoldDB" id="A0AAX4JDT5"/>
<dbReference type="RefSeq" id="XP_065330249.1">
    <property type="nucleotide sequence ID" value="XM_065474177.1"/>
</dbReference>
<dbReference type="Proteomes" id="UP001334084">
    <property type="component" value="Chromosome 7"/>
</dbReference>
<reference evidence="1" key="1">
    <citation type="journal article" date="2024" name="BMC Genomics">
        <title>Functional annotation of a divergent genome using sequence and structure-based similarity.</title>
        <authorList>
            <person name="Svedberg D."/>
            <person name="Winiger R.R."/>
            <person name="Berg A."/>
            <person name="Sharma H."/>
            <person name="Tellgren-Roth C."/>
            <person name="Debrunner-Vossbrinck B.A."/>
            <person name="Vossbrinck C.R."/>
            <person name="Barandun J."/>
        </authorList>
    </citation>
    <scope>NUCLEOTIDE SEQUENCE</scope>
    <source>
        <strain evidence="1">Illinois isolate</strain>
    </source>
</reference>
<accession>A0AAX4JDT5</accession>
<evidence type="ECO:0000313" key="2">
    <source>
        <dbReference type="Proteomes" id="UP001334084"/>
    </source>
</evidence>
<evidence type="ECO:0000313" key="1">
    <source>
        <dbReference type="EMBL" id="WUR04104.1"/>
    </source>
</evidence>
<gene>
    <name evidence="1" type="ORF">VNE69_07170</name>
</gene>
<keyword evidence="2" id="KW-1185">Reference proteome</keyword>
<sequence length="489" mass="58915">MENEYEECRTLEKGKEYEKILEKINKEISNIKSKGINFQDISNLKSYIEDETRNKIFKKKGIPSYFFKIIILLGYEDEIKLKINNLLISEYVTDFQLFISSEFKRLSDIKKYYKKLKNLIENLENIYFNLPASWDTKKEILNEIYLIIKQKICDIIFFNDFDKIDYLECVEKVLENEKKICEFLQDKKKSIFHLLAPFLKNYFESKFDKENIDIKKTEMKIFTNFVNFFQNFQNLYEKIQYFNNIESIKKLSESFEIHLIFLLNQMSKNDLNLDYELYKKDFVKIIVSLNTISYLNDCVSGLNSNLFCEYKINISQDLFIKLGNIENQFNGMLEIYIRNLLYNVNFNKKKISCEIIKIFKENIFFIDLVELSEDLKTNLVEIIILNILSRIYLLDFDEESSEYLIYDLHDLKNFIKQYFNNLGSFKILESYLKIFMCSTEDRFSFIENFQILSNNIFSFRQVVWSLKDKNCVIDLLEYFEQMETVKKIE</sequence>
<dbReference type="EMBL" id="CP142732">
    <property type="protein sequence ID" value="WUR04104.1"/>
    <property type="molecule type" value="Genomic_DNA"/>
</dbReference>
<protein>
    <submittedName>
        <fullName evidence="1">Vacuolar protein sorting-associated protein 53-like protein</fullName>
    </submittedName>
</protein>
<proteinExistence type="predicted"/>
<dbReference type="GeneID" id="90541926"/>